<keyword evidence="2" id="KW-0805">Transcription regulation</keyword>
<reference evidence="7 8" key="1">
    <citation type="submission" date="2021-02" db="EMBL/GenBank/DDBJ databases">
        <title>Actinophytocola xerophila sp. nov., isolated from soil of cotton cropping field.</title>
        <authorList>
            <person name="Huang R."/>
            <person name="Chen X."/>
            <person name="Ge X."/>
            <person name="Liu W."/>
        </authorList>
    </citation>
    <scope>NUCLEOTIDE SEQUENCE [LARGE SCALE GENOMIC DNA]</scope>
    <source>
        <strain evidence="7 8">S1-96</strain>
    </source>
</reference>
<dbReference type="PROSITE" id="PS50977">
    <property type="entry name" value="HTH_TETR_2"/>
    <property type="match status" value="1"/>
</dbReference>
<dbReference type="SUPFAM" id="SSF48498">
    <property type="entry name" value="Tetracyclin repressor-like, C-terminal domain"/>
    <property type="match status" value="1"/>
</dbReference>
<keyword evidence="1" id="KW-0678">Repressor</keyword>
<dbReference type="EMBL" id="JAFFZE010000022">
    <property type="protein sequence ID" value="MCT2586941.1"/>
    <property type="molecule type" value="Genomic_DNA"/>
</dbReference>
<dbReference type="InterPro" id="IPR039538">
    <property type="entry name" value="BetI_C"/>
</dbReference>
<dbReference type="RefSeq" id="WP_260194813.1">
    <property type="nucleotide sequence ID" value="NZ_JAFFZE010000022.1"/>
</dbReference>
<dbReference type="PANTHER" id="PTHR30055:SF234">
    <property type="entry name" value="HTH-TYPE TRANSCRIPTIONAL REGULATOR BETI"/>
    <property type="match status" value="1"/>
</dbReference>
<dbReference type="PANTHER" id="PTHR30055">
    <property type="entry name" value="HTH-TYPE TRANSCRIPTIONAL REGULATOR RUTR"/>
    <property type="match status" value="1"/>
</dbReference>
<dbReference type="Pfam" id="PF00440">
    <property type="entry name" value="TetR_N"/>
    <property type="match status" value="1"/>
</dbReference>
<evidence type="ECO:0000256" key="1">
    <source>
        <dbReference type="ARBA" id="ARBA00022491"/>
    </source>
</evidence>
<keyword evidence="8" id="KW-1185">Reference proteome</keyword>
<accession>A0ABT2JGE2</accession>
<name>A0ABT2JGE2_9PSEU</name>
<dbReference type="Gene3D" id="1.10.357.10">
    <property type="entry name" value="Tetracycline Repressor, domain 2"/>
    <property type="match status" value="1"/>
</dbReference>
<evidence type="ECO:0000256" key="4">
    <source>
        <dbReference type="ARBA" id="ARBA00023163"/>
    </source>
</evidence>
<feature type="DNA-binding region" description="H-T-H motif" evidence="5">
    <location>
        <begin position="31"/>
        <end position="50"/>
    </location>
</feature>
<organism evidence="7 8">
    <name type="scientific">Actinophytocola gossypii</name>
    <dbReference type="NCBI Taxonomy" id="2812003"/>
    <lineage>
        <taxon>Bacteria</taxon>
        <taxon>Bacillati</taxon>
        <taxon>Actinomycetota</taxon>
        <taxon>Actinomycetes</taxon>
        <taxon>Pseudonocardiales</taxon>
        <taxon>Pseudonocardiaceae</taxon>
    </lineage>
</organism>
<gene>
    <name evidence="7" type="ORF">JT362_27845</name>
</gene>
<dbReference type="Proteomes" id="UP001156441">
    <property type="component" value="Unassembled WGS sequence"/>
</dbReference>
<evidence type="ECO:0000256" key="3">
    <source>
        <dbReference type="ARBA" id="ARBA00023125"/>
    </source>
</evidence>
<dbReference type="Pfam" id="PF13977">
    <property type="entry name" value="TetR_C_6"/>
    <property type="match status" value="1"/>
</dbReference>
<proteinExistence type="predicted"/>
<keyword evidence="4" id="KW-0804">Transcription</keyword>
<evidence type="ECO:0000313" key="7">
    <source>
        <dbReference type="EMBL" id="MCT2586941.1"/>
    </source>
</evidence>
<evidence type="ECO:0000259" key="6">
    <source>
        <dbReference type="PROSITE" id="PS50977"/>
    </source>
</evidence>
<evidence type="ECO:0000256" key="2">
    <source>
        <dbReference type="ARBA" id="ARBA00023015"/>
    </source>
</evidence>
<sequence>MATEEYHAQRRNQVADAVERLVAAHGLDGVTVARTAAEAEVSVGLVQHYFASKDDMLRFAYTRVTERAMERVERQARDLAEHRSTIRAVVRQGLGERLPLDDARRAEWRVSFAFAARAVDRPDLAAVRNRTEAAIRARVAQVVENGKECGEVPEGADSEEGAAGLMAVVEGLGLHAYLEAVPADVVLGVLDRHLAEVFPGECHQYD</sequence>
<comment type="caution">
    <text evidence="7">The sequence shown here is derived from an EMBL/GenBank/DDBJ whole genome shotgun (WGS) entry which is preliminary data.</text>
</comment>
<keyword evidence="3 5" id="KW-0238">DNA-binding</keyword>
<dbReference type="InterPro" id="IPR001647">
    <property type="entry name" value="HTH_TetR"/>
</dbReference>
<evidence type="ECO:0000313" key="8">
    <source>
        <dbReference type="Proteomes" id="UP001156441"/>
    </source>
</evidence>
<dbReference type="InterPro" id="IPR050109">
    <property type="entry name" value="HTH-type_TetR-like_transc_reg"/>
</dbReference>
<dbReference type="InterPro" id="IPR009057">
    <property type="entry name" value="Homeodomain-like_sf"/>
</dbReference>
<feature type="domain" description="HTH tetR-type" evidence="6">
    <location>
        <begin position="8"/>
        <end position="68"/>
    </location>
</feature>
<evidence type="ECO:0000256" key="5">
    <source>
        <dbReference type="PROSITE-ProRule" id="PRU00335"/>
    </source>
</evidence>
<dbReference type="SUPFAM" id="SSF46689">
    <property type="entry name" value="Homeodomain-like"/>
    <property type="match status" value="1"/>
</dbReference>
<dbReference type="InterPro" id="IPR036271">
    <property type="entry name" value="Tet_transcr_reg_TetR-rel_C_sf"/>
</dbReference>
<protein>
    <submittedName>
        <fullName evidence="7">TetR family transcriptional regulator C-terminal domain-containing protein</fullName>
    </submittedName>
</protein>